<evidence type="ECO:0000313" key="2">
    <source>
        <dbReference type="Proteomes" id="UP000028607"/>
    </source>
</evidence>
<evidence type="ECO:0000313" key="1">
    <source>
        <dbReference type="EMBL" id="KFE34893.1"/>
    </source>
</evidence>
<name>A0A085TVZ6_9RHOB</name>
<dbReference type="PATRIC" id="fig|1317124.6.peg.2028"/>
<dbReference type="Proteomes" id="UP000028607">
    <property type="component" value="Unassembled WGS sequence"/>
</dbReference>
<proteinExistence type="predicted"/>
<reference evidence="2" key="1">
    <citation type="submission" date="2013-04" db="EMBL/GenBank/DDBJ databases">
        <title>Thioclava sp. 13D2W-2 Genome Sequencing.</title>
        <authorList>
            <person name="Lai Q."/>
            <person name="Li G."/>
            <person name="Shao Z."/>
        </authorList>
    </citation>
    <scope>NUCLEOTIDE SEQUENCE [LARGE SCALE GENOMIC DNA]</scope>
    <source>
        <strain evidence="2">13D2W-2</strain>
    </source>
</reference>
<organism evidence="1 2">
    <name type="scientific">Thioclava atlantica</name>
    <dbReference type="NCBI Taxonomy" id="1317124"/>
    <lineage>
        <taxon>Bacteria</taxon>
        <taxon>Pseudomonadati</taxon>
        <taxon>Pseudomonadota</taxon>
        <taxon>Alphaproteobacteria</taxon>
        <taxon>Rhodobacterales</taxon>
        <taxon>Paracoccaceae</taxon>
        <taxon>Thioclava</taxon>
    </lineage>
</organism>
<dbReference type="OrthoDB" id="7876574at2"/>
<accession>A0A085TVZ6</accession>
<dbReference type="EMBL" id="AQRC01000007">
    <property type="protein sequence ID" value="KFE34893.1"/>
    <property type="molecule type" value="Genomic_DNA"/>
</dbReference>
<protein>
    <submittedName>
        <fullName evidence="1">Uncharacterized protein</fullName>
    </submittedName>
</protein>
<gene>
    <name evidence="1" type="ORF">DW2_10019</name>
</gene>
<keyword evidence="2" id="KW-1185">Reference proteome</keyword>
<dbReference type="RefSeq" id="WP_038145992.1">
    <property type="nucleotide sequence ID" value="NZ_AQRC01000007.1"/>
</dbReference>
<dbReference type="STRING" id="1317124.DW2_10019"/>
<dbReference type="eggNOG" id="ENOG5033KTG">
    <property type="taxonomic scope" value="Bacteria"/>
</dbReference>
<dbReference type="AlphaFoldDB" id="A0A085TVZ6"/>
<reference evidence="1 2" key="2">
    <citation type="journal article" date="2015" name="Antonie Van Leeuwenhoek">
        <title>Thioclava indica sp. nov., isolated from surface seawater of the Indian Ocean.</title>
        <authorList>
            <person name="Liu Y."/>
            <person name="Lai Q."/>
            <person name="Du J."/>
            <person name="Xu H."/>
            <person name="Jiang L."/>
            <person name="Shao Z."/>
        </authorList>
    </citation>
    <scope>NUCLEOTIDE SEQUENCE [LARGE SCALE GENOMIC DNA]</scope>
    <source>
        <strain evidence="1 2">13D2W-2</strain>
    </source>
</reference>
<comment type="caution">
    <text evidence="1">The sequence shown here is derived from an EMBL/GenBank/DDBJ whole genome shotgun (WGS) entry which is preliminary data.</text>
</comment>
<sequence length="67" mass="7225">MRAATTMQTDLERLRAALETVAKLVVADPVYAPIFSRLEAEIAQEEALLANDVVARARAVAAQSATR</sequence>